<dbReference type="Gene3D" id="3.30.9.10">
    <property type="entry name" value="D-Amino Acid Oxidase, subunit A, domain 2"/>
    <property type="match status" value="1"/>
</dbReference>
<dbReference type="PANTHER" id="PTHR46865:SF2">
    <property type="entry name" value="MONOOXYGENASE"/>
    <property type="match status" value="1"/>
</dbReference>
<dbReference type="Proteomes" id="UP001519363">
    <property type="component" value="Unassembled WGS sequence"/>
</dbReference>
<keyword evidence="3" id="KW-1185">Reference proteome</keyword>
<evidence type="ECO:0000313" key="2">
    <source>
        <dbReference type="EMBL" id="MBP2471293.1"/>
    </source>
</evidence>
<organism evidence="2 3">
    <name type="scientific">Crossiella equi</name>
    <dbReference type="NCBI Taxonomy" id="130796"/>
    <lineage>
        <taxon>Bacteria</taxon>
        <taxon>Bacillati</taxon>
        <taxon>Actinomycetota</taxon>
        <taxon>Actinomycetes</taxon>
        <taxon>Pseudonocardiales</taxon>
        <taxon>Pseudonocardiaceae</taxon>
        <taxon>Crossiella</taxon>
    </lineage>
</organism>
<dbReference type="RefSeq" id="WP_086782643.1">
    <property type="nucleotide sequence ID" value="NZ_JAGIOO010000001.1"/>
</dbReference>
<sequence>MLTVLISGASVAGPSLAHWLHRQGHAVTVVERAPEPRRGGFAVDFRGPVHLEVLRRMGILDELRAHQTDAGDMWVVGPDGRRRYALPARFTAGDLEVLRGDLSQVLYDRTRAHVEYVFDDSVDTLTDTPGGVEVTFERGRPRRFDLVVGADGLHSRVRRLAFGPEERFLEHLGYYLCGYRTPGLSGQDNVNRLYNEPGRGVSFGGVEGGALLVFAAPDLGRVGSERAREVVAERFTGMGWRTAEIVAAAEQAPEVYFDSISRVRVPRLSRGRVVLLGDAGYGATCGGLGTGLAVVCAHVLAGELAAAGGDHRVAFARYEEVVREYTTRCQKTAGNAGPFLAPRTARGIRLRDAAHRLLTTQPFGAFLNRMSTMAAAGLRLPDYPC</sequence>
<protein>
    <submittedName>
        <fullName evidence="2">2-polyprenyl-6-methoxyphenol hydroxylase-like FAD-dependent oxidoreductase</fullName>
    </submittedName>
</protein>
<reference evidence="2 3" key="1">
    <citation type="submission" date="2021-03" db="EMBL/GenBank/DDBJ databases">
        <title>Sequencing the genomes of 1000 actinobacteria strains.</title>
        <authorList>
            <person name="Klenk H.-P."/>
        </authorList>
    </citation>
    <scope>NUCLEOTIDE SEQUENCE [LARGE SCALE GENOMIC DNA]</scope>
    <source>
        <strain evidence="2 3">DSM 44580</strain>
    </source>
</reference>
<gene>
    <name evidence="2" type="ORF">JOF53_000165</name>
</gene>
<dbReference type="PRINTS" id="PR00420">
    <property type="entry name" value="RNGMNOXGNASE"/>
</dbReference>
<evidence type="ECO:0000259" key="1">
    <source>
        <dbReference type="Pfam" id="PF01494"/>
    </source>
</evidence>
<dbReference type="InterPro" id="IPR051704">
    <property type="entry name" value="FAD_aromatic-hydroxylase"/>
</dbReference>
<dbReference type="EMBL" id="JAGIOO010000001">
    <property type="protein sequence ID" value="MBP2471293.1"/>
    <property type="molecule type" value="Genomic_DNA"/>
</dbReference>
<evidence type="ECO:0000313" key="3">
    <source>
        <dbReference type="Proteomes" id="UP001519363"/>
    </source>
</evidence>
<name>A0ABS5A3Y9_9PSEU</name>
<proteinExistence type="predicted"/>
<comment type="caution">
    <text evidence="2">The sequence shown here is derived from an EMBL/GenBank/DDBJ whole genome shotgun (WGS) entry which is preliminary data.</text>
</comment>
<feature type="domain" description="FAD-binding" evidence="1">
    <location>
        <begin position="2"/>
        <end position="307"/>
    </location>
</feature>
<dbReference type="Pfam" id="PF01494">
    <property type="entry name" value="FAD_binding_3"/>
    <property type="match status" value="1"/>
</dbReference>
<accession>A0ABS5A3Y9</accession>
<dbReference type="InterPro" id="IPR036188">
    <property type="entry name" value="FAD/NAD-bd_sf"/>
</dbReference>
<dbReference type="InterPro" id="IPR002938">
    <property type="entry name" value="FAD-bd"/>
</dbReference>
<dbReference type="PANTHER" id="PTHR46865">
    <property type="entry name" value="OXIDOREDUCTASE-RELATED"/>
    <property type="match status" value="1"/>
</dbReference>
<dbReference type="Gene3D" id="3.50.50.60">
    <property type="entry name" value="FAD/NAD(P)-binding domain"/>
    <property type="match status" value="1"/>
</dbReference>
<dbReference type="SUPFAM" id="SSF51905">
    <property type="entry name" value="FAD/NAD(P)-binding domain"/>
    <property type="match status" value="1"/>
</dbReference>